<evidence type="ECO:0000256" key="1">
    <source>
        <dbReference type="ARBA" id="ARBA00004162"/>
    </source>
</evidence>
<dbReference type="GO" id="GO:0005886">
    <property type="term" value="C:plasma membrane"/>
    <property type="evidence" value="ECO:0007669"/>
    <property type="project" value="UniProtKB-SubCell"/>
</dbReference>
<dbReference type="InterPro" id="IPR011964">
    <property type="entry name" value="YVTN_b-propeller_repeat"/>
</dbReference>
<dbReference type="InterPro" id="IPR011009">
    <property type="entry name" value="Kinase-like_dom_sf"/>
</dbReference>
<evidence type="ECO:0000256" key="3">
    <source>
        <dbReference type="ARBA" id="ARBA00022475"/>
    </source>
</evidence>
<dbReference type="InterPro" id="IPR008271">
    <property type="entry name" value="Ser/Thr_kinase_AS"/>
</dbReference>
<proteinExistence type="predicted"/>
<organism evidence="15 16">
    <name type="scientific">Mycobacterium haemophilum</name>
    <dbReference type="NCBI Taxonomy" id="29311"/>
    <lineage>
        <taxon>Bacteria</taxon>
        <taxon>Bacillati</taxon>
        <taxon>Actinomycetota</taxon>
        <taxon>Actinomycetes</taxon>
        <taxon>Mycobacteriales</taxon>
        <taxon>Mycobacteriaceae</taxon>
        <taxon>Mycobacterium</taxon>
    </lineage>
</organism>
<dbReference type="GO" id="GO:0080090">
    <property type="term" value="P:regulation of primary metabolic process"/>
    <property type="evidence" value="ECO:0007669"/>
    <property type="project" value="UniProtKB-ARBA"/>
</dbReference>
<dbReference type="PANTHER" id="PTHR47197:SF3">
    <property type="entry name" value="DIHYDRO-HEME D1 DEHYDROGENASE"/>
    <property type="match status" value="1"/>
</dbReference>
<dbReference type="Gene3D" id="1.10.510.10">
    <property type="entry name" value="Transferase(Phosphotransferase) domain 1"/>
    <property type="match status" value="1"/>
</dbReference>
<dbReference type="Gene3D" id="2.130.10.10">
    <property type="entry name" value="YVTN repeat-like/Quinoprotein amine dehydrogenase"/>
    <property type="match status" value="2"/>
</dbReference>
<name>A0A0I9UM22_9MYCO</name>
<dbReference type="InterPro" id="IPR051200">
    <property type="entry name" value="Host-pathogen_enzymatic-act"/>
</dbReference>
<keyword evidence="6 13" id="KW-0812">Transmembrane</keyword>
<protein>
    <recommendedName>
        <fullName evidence="2">non-specific serine/threonine protein kinase</fullName>
        <ecNumber evidence="2">2.7.11.1</ecNumber>
    </recommendedName>
</protein>
<evidence type="ECO:0000256" key="12">
    <source>
        <dbReference type="PROSITE-ProRule" id="PRU10141"/>
    </source>
</evidence>
<dbReference type="GO" id="GO:0004674">
    <property type="term" value="F:protein serine/threonine kinase activity"/>
    <property type="evidence" value="ECO:0007669"/>
    <property type="project" value="UniProtKB-KW"/>
</dbReference>
<dbReference type="InterPro" id="IPR000719">
    <property type="entry name" value="Prot_kinase_dom"/>
</dbReference>
<dbReference type="PANTHER" id="PTHR47197">
    <property type="entry name" value="PROTEIN NIRF"/>
    <property type="match status" value="1"/>
</dbReference>
<dbReference type="Gene3D" id="3.30.200.20">
    <property type="entry name" value="Phosphorylase Kinase, domain 1"/>
    <property type="match status" value="1"/>
</dbReference>
<evidence type="ECO:0000256" key="2">
    <source>
        <dbReference type="ARBA" id="ARBA00012513"/>
    </source>
</evidence>
<evidence type="ECO:0000313" key="15">
    <source>
        <dbReference type="EMBL" id="KLO37522.1"/>
    </source>
</evidence>
<sequence length="657" mass="69319">MPPPVDCTTAEWPTASKFGHYRLARLLGRGAFGEVYAAVDTKKNRTIALKLLPPSFSANPVFRARLFREASTAGRLNEPHIVPIHDYGEIGGQLYVDMRLISGTDLRAVLEDGGPLDPARAVSIVAQIASALDAAHTEQIVHRDIKPANILLTPDDFACLVDFGLASAANDAKLTSAGSTIGTFAYMAPERIAGEEVDHRADIYALACVLYECLTGACPYPTGDMVALLAAHLTSPIPRPSQQRPDVPAAFDEVIERGMAKARDARYSSAGELAAAARRVLDSAPRHHNDTFPMSKAAAAVDPTVTAAITTTAQSLTTRHRRIALLAIATVVVLAVTTAIIGWLSNRHHHPVATVPEPATASIARIVATITVGRRPEAIAVVPSSHAVYTANYQDGTVSMIDTARRAVTATIRVGKGPTGIAVDPTTHIAVTANNRDDTVSVIDTAGGAVTATVKVGTNPWGVAIDDDTHAAYVANMWDYSVSVINLESHSVTATIPVGKNPYGVAVDSTTHTAYIANASDGTLSAIDTHTLRVIATIPVGHDPRGVAVDPTTHTAYVTNESEGTASVINLESQRIIAAIHIGNSPYGVTVDPTTHIAYTANHHSTVSVIDGTKNLTVSGEIRIGKNTFAVDVDPTTHTVYTANEDDTVSVIEPGHE</sequence>
<keyword evidence="4" id="KW-0723">Serine/threonine-protein kinase</keyword>
<keyword evidence="9 12" id="KW-0067">ATP-binding</keyword>
<evidence type="ECO:0000256" key="13">
    <source>
        <dbReference type="SAM" id="Phobius"/>
    </source>
</evidence>
<dbReference type="AlphaFoldDB" id="A0A0I9UM22"/>
<dbReference type="GO" id="GO:0005524">
    <property type="term" value="F:ATP binding"/>
    <property type="evidence" value="ECO:0007669"/>
    <property type="project" value="UniProtKB-UniRule"/>
</dbReference>
<evidence type="ECO:0000259" key="14">
    <source>
        <dbReference type="PROSITE" id="PS50011"/>
    </source>
</evidence>
<evidence type="ECO:0000256" key="7">
    <source>
        <dbReference type="ARBA" id="ARBA00022741"/>
    </source>
</evidence>
<dbReference type="InterPro" id="IPR017441">
    <property type="entry name" value="Protein_kinase_ATP_BS"/>
</dbReference>
<evidence type="ECO:0000313" key="16">
    <source>
        <dbReference type="Proteomes" id="UP000036334"/>
    </source>
</evidence>
<keyword evidence="11 13" id="KW-0472">Membrane</keyword>
<comment type="caution">
    <text evidence="15">The sequence shown here is derived from an EMBL/GenBank/DDBJ whole genome shotgun (WGS) entry which is preliminary data.</text>
</comment>
<keyword evidence="16" id="KW-1185">Reference proteome</keyword>
<dbReference type="PROSITE" id="PS50011">
    <property type="entry name" value="PROTEIN_KINASE_DOM"/>
    <property type="match status" value="1"/>
</dbReference>
<dbReference type="PROSITE" id="PS00107">
    <property type="entry name" value="PROTEIN_KINASE_ATP"/>
    <property type="match status" value="1"/>
</dbReference>
<keyword evidence="8" id="KW-0418">Kinase</keyword>
<dbReference type="PATRIC" id="fig|29311.18.peg.1430"/>
<dbReference type="SUPFAM" id="SSF51004">
    <property type="entry name" value="C-terminal (heme d1) domain of cytochrome cd1-nitrite reductase"/>
    <property type="match status" value="1"/>
</dbReference>
<dbReference type="SMART" id="SM00220">
    <property type="entry name" value="S_TKc"/>
    <property type="match status" value="1"/>
</dbReference>
<evidence type="ECO:0000256" key="9">
    <source>
        <dbReference type="ARBA" id="ARBA00022840"/>
    </source>
</evidence>
<keyword evidence="10 13" id="KW-1133">Transmembrane helix</keyword>
<keyword evidence="3" id="KW-1003">Cell membrane</keyword>
<dbReference type="EMBL" id="LDPR01000005">
    <property type="protein sequence ID" value="KLO37522.1"/>
    <property type="molecule type" value="Genomic_DNA"/>
</dbReference>
<evidence type="ECO:0000256" key="10">
    <source>
        <dbReference type="ARBA" id="ARBA00022989"/>
    </source>
</evidence>
<dbReference type="FunFam" id="3.30.200.20:FF:000348">
    <property type="entry name" value="Serine/threonine protein kinase"/>
    <property type="match status" value="1"/>
</dbReference>
<dbReference type="EC" id="2.7.11.1" evidence="2"/>
<dbReference type="NCBIfam" id="TIGR02276">
    <property type="entry name" value="beta_rpt_yvtn"/>
    <property type="match status" value="4"/>
</dbReference>
<evidence type="ECO:0000256" key="8">
    <source>
        <dbReference type="ARBA" id="ARBA00022777"/>
    </source>
</evidence>
<evidence type="ECO:0000256" key="5">
    <source>
        <dbReference type="ARBA" id="ARBA00022679"/>
    </source>
</evidence>
<accession>A0A0I9UM22</accession>
<evidence type="ECO:0000256" key="11">
    <source>
        <dbReference type="ARBA" id="ARBA00023136"/>
    </source>
</evidence>
<dbReference type="Proteomes" id="UP000036334">
    <property type="component" value="Unassembled WGS sequence"/>
</dbReference>
<feature type="transmembrane region" description="Helical" evidence="13">
    <location>
        <begin position="323"/>
        <end position="344"/>
    </location>
</feature>
<comment type="subcellular location">
    <subcellularLocation>
        <location evidence="1">Cell membrane</location>
        <topology evidence="1">Single-pass membrane protein</topology>
    </subcellularLocation>
</comment>
<evidence type="ECO:0000256" key="6">
    <source>
        <dbReference type="ARBA" id="ARBA00022692"/>
    </source>
</evidence>
<keyword evidence="5" id="KW-0808">Transferase</keyword>
<feature type="binding site" evidence="12">
    <location>
        <position position="50"/>
    </location>
    <ligand>
        <name>ATP</name>
        <dbReference type="ChEBI" id="CHEBI:30616"/>
    </ligand>
</feature>
<dbReference type="FunFam" id="1.10.510.10:FF:000021">
    <property type="entry name" value="Serine/threonine protein kinase"/>
    <property type="match status" value="1"/>
</dbReference>
<dbReference type="InterPro" id="IPR011048">
    <property type="entry name" value="Haem_d1_sf"/>
</dbReference>
<evidence type="ECO:0000256" key="4">
    <source>
        <dbReference type="ARBA" id="ARBA00022527"/>
    </source>
</evidence>
<reference evidence="15 16" key="1">
    <citation type="submission" date="2015-05" db="EMBL/GenBank/DDBJ databases">
        <title>Genome sequence of Mycobacterium haemophilum.</title>
        <authorList>
            <person name="Greninger A.L."/>
            <person name="Cunningham G."/>
            <person name="Miller S."/>
        </authorList>
    </citation>
    <scope>NUCLEOTIDE SEQUENCE [LARGE SCALE GENOMIC DNA]</scope>
    <source>
        <strain evidence="16">UC1</strain>
    </source>
</reference>
<dbReference type="Pfam" id="PF00069">
    <property type="entry name" value="Pkinase"/>
    <property type="match status" value="1"/>
</dbReference>
<dbReference type="SUPFAM" id="SSF56112">
    <property type="entry name" value="Protein kinase-like (PK-like)"/>
    <property type="match status" value="1"/>
</dbReference>
<dbReference type="InterPro" id="IPR015943">
    <property type="entry name" value="WD40/YVTN_repeat-like_dom_sf"/>
</dbReference>
<dbReference type="CDD" id="cd14014">
    <property type="entry name" value="STKc_PknB_like"/>
    <property type="match status" value="1"/>
</dbReference>
<gene>
    <name evidence="15" type="ORF">ABH38_08780</name>
</gene>
<feature type="domain" description="Protein kinase" evidence="14">
    <location>
        <begin position="21"/>
        <end position="281"/>
    </location>
</feature>
<dbReference type="PROSITE" id="PS00108">
    <property type="entry name" value="PROTEIN_KINASE_ST"/>
    <property type="match status" value="1"/>
</dbReference>
<keyword evidence="7 12" id="KW-0547">Nucleotide-binding</keyword>